<dbReference type="PROSITE" id="PS00061">
    <property type="entry name" value="ADH_SHORT"/>
    <property type="match status" value="1"/>
</dbReference>
<reference evidence="12 13" key="1">
    <citation type="submission" date="2018-10" db="EMBL/GenBank/DDBJ databases">
        <title>Transmission dynamics of multidrug resistant bacteria on intensive care unit surfaces.</title>
        <authorList>
            <person name="D'Souza A.W."/>
            <person name="Potter R.F."/>
            <person name="Wallace M."/>
            <person name="Shupe A."/>
            <person name="Patel S."/>
            <person name="Sun S."/>
            <person name="Gul D."/>
            <person name="Kwon J.H."/>
            <person name="Andleeb S."/>
            <person name="Burnham C.-A.D."/>
            <person name="Dantas G."/>
        </authorList>
    </citation>
    <scope>NUCLEOTIDE SEQUENCE [LARGE SCALE GENOMIC DNA]</scope>
    <source>
        <strain evidence="12 13">AS_373</strain>
    </source>
</reference>
<dbReference type="RefSeq" id="WP_125292214.1">
    <property type="nucleotide sequence ID" value="NZ_CP100494.1"/>
</dbReference>
<evidence type="ECO:0000256" key="1">
    <source>
        <dbReference type="ARBA" id="ARBA00006484"/>
    </source>
</evidence>
<dbReference type="GO" id="GO:0035527">
    <property type="term" value="F:3-hydroxypropionate dehydrogenase (NADP+) activity"/>
    <property type="evidence" value="ECO:0007669"/>
    <property type="project" value="UniProtKB-EC"/>
</dbReference>
<organism evidence="12 13">
    <name type="scientific">Atlantibacter subterraneus</name>
    <dbReference type="NCBI Taxonomy" id="255519"/>
    <lineage>
        <taxon>Bacteria</taxon>
        <taxon>Pseudomonadati</taxon>
        <taxon>Pseudomonadota</taxon>
        <taxon>Gammaproteobacteria</taxon>
        <taxon>Enterobacterales</taxon>
        <taxon>Enterobacteriaceae</taxon>
        <taxon>Atlantibacter</taxon>
    </lineage>
</organism>
<dbReference type="PRINTS" id="PR00081">
    <property type="entry name" value="GDHRDH"/>
</dbReference>
<dbReference type="Gene3D" id="3.40.50.720">
    <property type="entry name" value="NAD(P)-binding Rossmann-like Domain"/>
    <property type="match status" value="1"/>
</dbReference>
<dbReference type="GeneID" id="84664616"/>
<evidence type="ECO:0000256" key="7">
    <source>
        <dbReference type="ARBA" id="ARBA00044271"/>
    </source>
</evidence>
<name>A0A427V8U8_9ENTR</name>
<evidence type="ECO:0000256" key="11">
    <source>
        <dbReference type="RuleBase" id="RU000363"/>
    </source>
</evidence>
<comment type="caution">
    <text evidence="12">The sequence shown here is derived from an EMBL/GenBank/DDBJ whole genome shotgun (WGS) entry which is preliminary data.</text>
</comment>
<gene>
    <name evidence="12" type="ORF">EGT71_01200</name>
</gene>
<dbReference type="AlphaFoldDB" id="A0A427V8U8"/>
<proteinExistence type="inferred from homology"/>
<dbReference type="SUPFAM" id="SSF51735">
    <property type="entry name" value="NAD(P)-binding Rossmann-fold domains"/>
    <property type="match status" value="1"/>
</dbReference>
<keyword evidence="2" id="KW-0560">Oxidoreductase</keyword>
<dbReference type="InterPro" id="IPR002347">
    <property type="entry name" value="SDR_fam"/>
</dbReference>
<comment type="function">
    <text evidence="9">NADP-dependent dehydrogenase with broad substrate specificity acting on 3-hydroxy acids. Catalyzes the NADP-dependent oxidation of L-allo-threonine to L-2-amino-3-keto-butyrate, which is spontaneously decarboxylated into aminoacetone. Also acts on D-threonine, L-serine, D-serine, D-3-hydroxyisobutyrate, L-3-hydroxyisobutyrate, D-glycerate and L-glycerate. Able to catalyze the reduction of the malonic semialdehyde to 3-hydroxypropionic acid. YdfG is apparently supplementing RutE, the presumed malonic semialdehyde reductase involved in pyrimidine degradation since both are able to detoxify malonic semialdehyde.</text>
</comment>
<evidence type="ECO:0000256" key="5">
    <source>
        <dbReference type="ARBA" id="ARBA00044059"/>
    </source>
</evidence>
<dbReference type="EC" id="1.1.1.381" evidence="5"/>
<dbReference type="EC" id="1.1.1.298" evidence="4"/>
<evidence type="ECO:0000256" key="4">
    <source>
        <dbReference type="ARBA" id="ARBA00044050"/>
    </source>
</evidence>
<comment type="catalytic activity">
    <reaction evidence="10">
        <text>3-hydroxypropanoate + NADP(+) = 3-oxopropanoate + NADPH + H(+)</text>
        <dbReference type="Rhea" id="RHEA:26438"/>
        <dbReference type="ChEBI" id="CHEBI:15378"/>
        <dbReference type="ChEBI" id="CHEBI:16510"/>
        <dbReference type="ChEBI" id="CHEBI:33190"/>
        <dbReference type="ChEBI" id="CHEBI:57783"/>
        <dbReference type="ChEBI" id="CHEBI:58349"/>
        <dbReference type="EC" id="1.1.1.298"/>
    </reaction>
</comment>
<comment type="catalytic activity">
    <reaction evidence="3">
        <text>L-allo-threonine + NADP(+) = aminoacetone + CO2 + NADPH</text>
        <dbReference type="Rhea" id="RHEA:43524"/>
        <dbReference type="ChEBI" id="CHEBI:16526"/>
        <dbReference type="ChEBI" id="CHEBI:57783"/>
        <dbReference type="ChEBI" id="CHEBI:58320"/>
        <dbReference type="ChEBI" id="CHEBI:58349"/>
        <dbReference type="ChEBI" id="CHEBI:58585"/>
        <dbReference type="EC" id="1.1.1.381"/>
    </reaction>
</comment>
<dbReference type="PIRSF" id="PIRSF000126">
    <property type="entry name" value="11-beta-HSD1"/>
    <property type="match status" value="1"/>
</dbReference>
<dbReference type="InterPro" id="IPR036291">
    <property type="entry name" value="NAD(P)-bd_dom_sf"/>
</dbReference>
<comment type="similarity">
    <text evidence="1 11">Belongs to the short-chain dehydrogenases/reductases (SDR) family.</text>
</comment>
<dbReference type="OrthoDB" id="9810734at2"/>
<dbReference type="PANTHER" id="PTHR43086">
    <property type="entry name" value="VERY-LONG-CHAIN 3-OXOOACYL-COA REDUCTASE"/>
    <property type="match status" value="1"/>
</dbReference>
<dbReference type="Proteomes" id="UP000275331">
    <property type="component" value="Unassembled WGS sequence"/>
</dbReference>
<protein>
    <recommendedName>
        <fullName evidence="6">NADP-dependent 3-hydroxy acid dehydrogenase YdfG</fullName>
        <ecNumber evidence="4">1.1.1.298</ecNumber>
        <ecNumber evidence="5">1.1.1.381</ecNumber>
    </recommendedName>
    <alternativeName>
        <fullName evidence="8">L-allo-threonine dehydrogenase</fullName>
    </alternativeName>
    <alternativeName>
        <fullName evidence="7">Malonic semialdehyde reductase</fullName>
    </alternativeName>
</protein>
<dbReference type="EMBL" id="RHXB01000001">
    <property type="protein sequence ID" value="RSE29165.1"/>
    <property type="molecule type" value="Genomic_DNA"/>
</dbReference>
<evidence type="ECO:0000313" key="12">
    <source>
        <dbReference type="EMBL" id="RSE29165.1"/>
    </source>
</evidence>
<dbReference type="InterPro" id="IPR020904">
    <property type="entry name" value="Sc_DH/Rdtase_CS"/>
</dbReference>
<evidence type="ECO:0000256" key="9">
    <source>
        <dbReference type="ARBA" id="ARBA00045650"/>
    </source>
</evidence>
<evidence type="ECO:0000256" key="8">
    <source>
        <dbReference type="ARBA" id="ARBA00044349"/>
    </source>
</evidence>
<sequence>MSTASSTALITGASSGIGAVYADRLAAQGYNLILVARRADRLQALAQQLTERFAVTVTLLVADLSAEAGINAVENELRNNEAITLLVNNAGAAHMASFLDSSAQAHQDIITLNITALTRLSLAALPRFKARNAGTIINIASTLSIHARGETALYSGTKAFVLNFSRGLQAEFAQSGVRIQVVMPSITATEIWGHSGIAHAQLPEGTVMTTEDMVDAALAGLAQGENITIPPLHDMALWERYEEARLAVFGASRTGVPAPRYGK</sequence>
<evidence type="ECO:0000256" key="3">
    <source>
        <dbReference type="ARBA" id="ARBA00043812"/>
    </source>
</evidence>
<evidence type="ECO:0000256" key="6">
    <source>
        <dbReference type="ARBA" id="ARBA00044065"/>
    </source>
</evidence>
<dbReference type="Pfam" id="PF00106">
    <property type="entry name" value="adh_short"/>
    <property type="match status" value="1"/>
</dbReference>
<accession>A0A427V8U8</accession>
<dbReference type="PRINTS" id="PR00080">
    <property type="entry name" value="SDRFAMILY"/>
</dbReference>
<evidence type="ECO:0000313" key="13">
    <source>
        <dbReference type="Proteomes" id="UP000275331"/>
    </source>
</evidence>
<dbReference type="PANTHER" id="PTHR43086:SF3">
    <property type="entry name" value="NADP-DEPENDENT 3-HYDROXY ACID DEHYDROGENASE YDFG"/>
    <property type="match status" value="1"/>
</dbReference>
<evidence type="ECO:0000256" key="2">
    <source>
        <dbReference type="ARBA" id="ARBA00023002"/>
    </source>
</evidence>
<evidence type="ECO:0000256" key="10">
    <source>
        <dbReference type="ARBA" id="ARBA00047274"/>
    </source>
</evidence>